<dbReference type="GeneID" id="100678978"/>
<dbReference type="RefSeq" id="XP_031788443.1">
    <property type="nucleotide sequence ID" value="XM_031932583.1"/>
</dbReference>
<dbReference type="GO" id="GO:0046983">
    <property type="term" value="F:protein dimerization activity"/>
    <property type="evidence" value="ECO:0007669"/>
    <property type="project" value="InterPro"/>
</dbReference>
<sequence>MQAGARAMMTESFEAAGSRRRRRGPRLAEKDNHHGSIGCRKAPTTNNKLVASSRERTIRRLESNERERMRMHDLNDAFQSLREVIPHVSRERRLSKIETLTLAKNYIVALTDVICTMRQEEAANGGQREQLVQSTSVGEIGTDDPSSNERDNNSLYPLDVNTPSCSRSSSPGGRYCTMSNEVDSTWDSCSDSLSSFGTGL</sequence>
<dbReference type="SMART" id="SM00353">
    <property type="entry name" value="HLH"/>
    <property type="match status" value="1"/>
</dbReference>
<dbReference type="CDD" id="cd19712">
    <property type="entry name" value="bHLH_TS_dimmed_like"/>
    <property type="match status" value="1"/>
</dbReference>
<dbReference type="GO" id="GO:0061564">
    <property type="term" value="P:axon development"/>
    <property type="evidence" value="ECO:0007669"/>
    <property type="project" value="TreeGrafter"/>
</dbReference>
<accession>A0A7M7QJ43</accession>
<dbReference type="Gene3D" id="4.10.280.10">
    <property type="entry name" value="Helix-loop-helix DNA-binding domain"/>
    <property type="match status" value="1"/>
</dbReference>
<dbReference type="OrthoDB" id="10039134at2759"/>
<dbReference type="GO" id="GO:0005634">
    <property type="term" value="C:nucleus"/>
    <property type="evidence" value="ECO:0007669"/>
    <property type="project" value="TreeGrafter"/>
</dbReference>
<dbReference type="KEGG" id="nvi:100678978"/>
<dbReference type="SMR" id="A0A7M7QJ43"/>
<dbReference type="InterPro" id="IPR036638">
    <property type="entry name" value="HLH_DNA-bd_sf"/>
</dbReference>
<dbReference type="GO" id="GO:0070888">
    <property type="term" value="F:E-box binding"/>
    <property type="evidence" value="ECO:0007669"/>
    <property type="project" value="TreeGrafter"/>
</dbReference>
<organism evidence="3 4">
    <name type="scientific">Nasonia vitripennis</name>
    <name type="common">Parasitic wasp</name>
    <dbReference type="NCBI Taxonomy" id="7425"/>
    <lineage>
        <taxon>Eukaryota</taxon>
        <taxon>Metazoa</taxon>
        <taxon>Ecdysozoa</taxon>
        <taxon>Arthropoda</taxon>
        <taxon>Hexapoda</taxon>
        <taxon>Insecta</taxon>
        <taxon>Pterygota</taxon>
        <taxon>Neoptera</taxon>
        <taxon>Endopterygota</taxon>
        <taxon>Hymenoptera</taxon>
        <taxon>Apocrita</taxon>
        <taxon>Proctotrupomorpha</taxon>
        <taxon>Chalcidoidea</taxon>
        <taxon>Pteromalidae</taxon>
        <taxon>Pteromalinae</taxon>
        <taxon>Nasonia</taxon>
    </lineage>
</organism>
<dbReference type="PROSITE" id="PS50888">
    <property type="entry name" value="BHLH"/>
    <property type="match status" value="1"/>
</dbReference>
<dbReference type="InterPro" id="IPR050359">
    <property type="entry name" value="bHLH_transcription_factors"/>
</dbReference>
<reference evidence="3" key="1">
    <citation type="submission" date="2021-01" db="UniProtKB">
        <authorList>
            <consortium name="EnsemblMetazoa"/>
        </authorList>
    </citation>
    <scope>IDENTIFICATION</scope>
</reference>
<dbReference type="InParanoid" id="A0A7M7QJ43"/>
<dbReference type="EnsemblMetazoa" id="XM_031932583">
    <property type="protein sequence ID" value="XP_031788443"/>
    <property type="gene ID" value="LOC100678978"/>
</dbReference>
<feature type="compositionally biased region" description="Low complexity" evidence="1">
    <location>
        <begin position="163"/>
        <end position="173"/>
    </location>
</feature>
<keyword evidence="4" id="KW-1185">Reference proteome</keyword>
<feature type="region of interest" description="Disordered" evidence="1">
    <location>
        <begin position="1"/>
        <end position="46"/>
    </location>
</feature>
<evidence type="ECO:0000313" key="4">
    <source>
        <dbReference type="Proteomes" id="UP000002358"/>
    </source>
</evidence>
<evidence type="ECO:0000256" key="1">
    <source>
        <dbReference type="SAM" id="MobiDB-lite"/>
    </source>
</evidence>
<dbReference type="PANTHER" id="PTHR19290">
    <property type="entry name" value="BASIC HELIX-LOOP-HELIX PROTEIN NEUROGENIN-RELATED"/>
    <property type="match status" value="1"/>
</dbReference>
<dbReference type="PANTHER" id="PTHR19290:SF167">
    <property type="entry name" value="PROTEIN DIMMED"/>
    <property type="match status" value="1"/>
</dbReference>
<dbReference type="GO" id="GO:0045944">
    <property type="term" value="P:positive regulation of transcription by RNA polymerase II"/>
    <property type="evidence" value="ECO:0007669"/>
    <property type="project" value="TreeGrafter"/>
</dbReference>
<feature type="domain" description="BHLH" evidence="2">
    <location>
        <begin position="58"/>
        <end position="110"/>
    </location>
</feature>
<name>A0A7M7QJ43_NASVI</name>
<dbReference type="GO" id="GO:0007423">
    <property type="term" value="P:sensory organ development"/>
    <property type="evidence" value="ECO:0007669"/>
    <property type="project" value="TreeGrafter"/>
</dbReference>
<dbReference type="InterPro" id="IPR011598">
    <property type="entry name" value="bHLH_dom"/>
</dbReference>
<dbReference type="GO" id="GO:0000981">
    <property type="term" value="F:DNA-binding transcription factor activity, RNA polymerase II-specific"/>
    <property type="evidence" value="ECO:0007669"/>
    <property type="project" value="TreeGrafter"/>
</dbReference>
<dbReference type="AlphaFoldDB" id="A0A7M7QJ43"/>
<dbReference type="SUPFAM" id="SSF47459">
    <property type="entry name" value="HLH, helix-loop-helix DNA-binding domain"/>
    <property type="match status" value="1"/>
</dbReference>
<proteinExistence type="predicted"/>
<dbReference type="Pfam" id="PF00010">
    <property type="entry name" value="HLH"/>
    <property type="match status" value="1"/>
</dbReference>
<dbReference type="RefSeq" id="XP_031788446.1">
    <property type="nucleotide sequence ID" value="XM_031932586.1"/>
</dbReference>
<evidence type="ECO:0000313" key="3">
    <source>
        <dbReference type="EnsemblMetazoa" id="XP_031788443"/>
    </source>
</evidence>
<dbReference type="EnsemblMetazoa" id="XM_031932586">
    <property type="protein sequence ID" value="XP_031788446"/>
    <property type="gene ID" value="LOC100678978"/>
</dbReference>
<feature type="region of interest" description="Disordered" evidence="1">
    <location>
        <begin position="121"/>
        <end position="173"/>
    </location>
</feature>
<evidence type="ECO:0000259" key="2">
    <source>
        <dbReference type="PROSITE" id="PS50888"/>
    </source>
</evidence>
<dbReference type="Proteomes" id="UP000002358">
    <property type="component" value="Chromosome 5"/>
</dbReference>
<protein>
    <recommendedName>
        <fullName evidence="2">BHLH domain-containing protein</fullName>
    </recommendedName>
</protein>